<evidence type="ECO:0000313" key="1">
    <source>
        <dbReference type="EMBL" id="MBQ0908385.1"/>
    </source>
</evidence>
<evidence type="ECO:0000313" key="2">
    <source>
        <dbReference type="Proteomes" id="UP000679008"/>
    </source>
</evidence>
<organism evidence="1 2">
    <name type="scientific">Flavobacterium erciyesense</name>
    <dbReference type="NCBI Taxonomy" id="2825842"/>
    <lineage>
        <taxon>Bacteria</taxon>
        <taxon>Pseudomonadati</taxon>
        <taxon>Bacteroidota</taxon>
        <taxon>Flavobacteriia</taxon>
        <taxon>Flavobacteriales</taxon>
        <taxon>Flavobacteriaceae</taxon>
        <taxon>Flavobacterium</taxon>
    </lineage>
</organism>
<keyword evidence="2" id="KW-1185">Reference proteome</keyword>
<sequence>MGKLSGIIKLEGTLDGLTFYKSKDGHLVRTKGGVNKKRIMTDPAFARTRENLSEFGQNAKAGKLIRDAVGLMLNNAKDSKLSSRMLQLMNSIKNLDATSERGKRKVQVGLSSIEGKQRLKGFDFNIQAPMASVLHANYTLDPATGTVTMSDFVPEEQLSKPATATHFSMRTAFVVVDLATGQYTKSYSPRNSYPIQSTEVTFDMIPEAVPTGTGIHLHLLLIEFFQEVNGVSYSLKSGSYNTLNIVEVL</sequence>
<name>A0ABS5D2Z4_9FLAO</name>
<protein>
    <submittedName>
        <fullName evidence="1">Uncharacterized protein</fullName>
    </submittedName>
</protein>
<dbReference type="EMBL" id="JAGPXB010000004">
    <property type="protein sequence ID" value="MBQ0908385.1"/>
    <property type="molecule type" value="Genomic_DNA"/>
</dbReference>
<reference evidence="1 2" key="1">
    <citation type="submission" date="2021-04" db="EMBL/GenBank/DDBJ databases">
        <title>Description of novel Flavobacterium sp. F-328.</title>
        <authorList>
            <person name="Saticioglu I.B."/>
        </authorList>
    </citation>
    <scope>NUCLEOTIDE SEQUENCE [LARGE SCALE GENOMIC DNA]</scope>
    <source>
        <strain evidence="1 2">F-328</strain>
    </source>
</reference>
<comment type="caution">
    <text evidence="1">The sequence shown here is derived from an EMBL/GenBank/DDBJ whole genome shotgun (WGS) entry which is preliminary data.</text>
</comment>
<dbReference type="RefSeq" id="WP_210788911.1">
    <property type="nucleotide sequence ID" value="NZ_JAGPXB010000004.1"/>
</dbReference>
<accession>A0ABS5D2Z4</accession>
<proteinExistence type="predicted"/>
<dbReference type="Proteomes" id="UP000679008">
    <property type="component" value="Unassembled WGS sequence"/>
</dbReference>
<gene>
    <name evidence="1" type="ORF">KBJ98_06695</name>
</gene>